<dbReference type="InterPro" id="IPR018944">
    <property type="entry name" value="DNA_pol_lambd_fingers_domain"/>
</dbReference>
<dbReference type="SUPFAM" id="SSF81301">
    <property type="entry name" value="Nucleotidyltransferase"/>
    <property type="match status" value="1"/>
</dbReference>
<feature type="compositionally biased region" description="Basic and acidic residues" evidence="12">
    <location>
        <begin position="58"/>
        <end position="70"/>
    </location>
</feature>
<protein>
    <recommendedName>
        <fullName evidence="11">DNA polymerase</fullName>
        <ecNumber evidence="11">2.7.7.7</ecNumber>
    </recommendedName>
</protein>
<dbReference type="CDD" id="cd00141">
    <property type="entry name" value="NT_POLXc"/>
    <property type="match status" value="1"/>
</dbReference>
<dbReference type="InterPro" id="IPR019843">
    <property type="entry name" value="DNA_pol-X_BS"/>
</dbReference>
<dbReference type="Pfam" id="PF14791">
    <property type="entry name" value="DNA_pol_B_thumb"/>
    <property type="match status" value="1"/>
</dbReference>
<evidence type="ECO:0000256" key="1">
    <source>
        <dbReference type="ARBA" id="ARBA00004123"/>
    </source>
</evidence>
<dbReference type="GO" id="GO:0003677">
    <property type="term" value="F:DNA binding"/>
    <property type="evidence" value="ECO:0007669"/>
    <property type="project" value="UniProtKB-UniRule"/>
</dbReference>
<keyword evidence="9 11" id="KW-0539">Nucleus</keyword>
<dbReference type="EC" id="2.7.7.7" evidence="11"/>
<dbReference type="Gene3D" id="1.10.150.110">
    <property type="entry name" value="DNA polymerase beta, N-terminal domain-like"/>
    <property type="match status" value="1"/>
</dbReference>
<dbReference type="InterPro" id="IPR037160">
    <property type="entry name" value="DNA_Pol_thumb_sf"/>
</dbReference>
<dbReference type="InterPro" id="IPR002054">
    <property type="entry name" value="DNA-dir_DNA_pol_X"/>
</dbReference>
<dbReference type="Gene3D" id="3.30.210.10">
    <property type="entry name" value="DNA polymerase, thumb domain"/>
    <property type="match status" value="1"/>
</dbReference>
<name>A0AA39GRC1_SARSR</name>
<evidence type="ECO:0000256" key="11">
    <source>
        <dbReference type="RuleBase" id="RU366014"/>
    </source>
</evidence>
<dbReference type="AlphaFoldDB" id="A0AA39GRC1"/>
<dbReference type="InterPro" id="IPR029398">
    <property type="entry name" value="PolB_thumb"/>
</dbReference>
<dbReference type="FunFam" id="1.10.150.110:FF:000005">
    <property type="entry name" value="DNA polymerase POL4"/>
    <property type="match status" value="1"/>
</dbReference>
<dbReference type="InterPro" id="IPR043519">
    <property type="entry name" value="NT_sf"/>
</dbReference>
<dbReference type="SUPFAM" id="SSF47802">
    <property type="entry name" value="DNA polymerase beta, N-terminal domain-like"/>
    <property type="match status" value="1"/>
</dbReference>
<dbReference type="FunFam" id="3.30.210.10:FF:000005">
    <property type="entry name" value="DNA polymerase IV"/>
    <property type="match status" value="1"/>
</dbReference>
<dbReference type="Pfam" id="PF10391">
    <property type="entry name" value="DNA_pol_lambd_f"/>
    <property type="match status" value="1"/>
</dbReference>
<evidence type="ECO:0000256" key="10">
    <source>
        <dbReference type="ARBA" id="ARBA00049244"/>
    </source>
</evidence>
<comment type="subcellular location">
    <subcellularLocation>
        <location evidence="1 11">Nucleus</location>
    </subcellularLocation>
</comment>
<evidence type="ECO:0000259" key="13">
    <source>
        <dbReference type="PROSITE" id="PS50172"/>
    </source>
</evidence>
<feature type="domain" description="BRCT" evidence="13">
    <location>
        <begin position="103"/>
        <end position="128"/>
    </location>
</feature>
<dbReference type="PROSITE" id="PS00522">
    <property type="entry name" value="DNA_POLYMERASE_X"/>
    <property type="match status" value="1"/>
</dbReference>
<dbReference type="InterPro" id="IPR022312">
    <property type="entry name" value="DNA_pol_X"/>
</dbReference>
<dbReference type="PROSITE" id="PS50172">
    <property type="entry name" value="BRCT"/>
    <property type="match status" value="1"/>
</dbReference>
<dbReference type="Pfam" id="PF14792">
    <property type="entry name" value="DNA_pol_B_palm"/>
    <property type="match status" value="1"/>
</dbReference>
<dbReference type="PRINTS" id="PR00870">
    <property type="entry name" value="DNAPOLXBETA"/>
</dbReference>
<evidence type="ECO:0000256" key="3">
    <source>
        <dbReference type="ARBA" id="ARBA00022679"/>
    </source>
</evidence>
<dbReference type="FunFam" id="1.10.150.20:FF:000010">
    <property type="entry name" value="DNA polymerase lambda"/>
    <property type="match status" value="1"/>
</dbReference>
<dbReference type="InterPro" id="IPR028207">
    <property type="entry name" value="DNA_pol_B_palm_palm"/>
</dbReference>
<keyword evidence="4 11" id="KW-0548">Nucleotidyltransferase</keyword>
<comment type="catalytic activity">
    <reaction evidence="10 11">
        <text>DNA(n) + a 2'-deoxyribonucleoside 5'-triphosphate = DNA(n+1) + diphosphate</text>
        <dbReference type="Rhea" id="RHEA:22508"/>
        <dbReference type="Rhea" id="RHEA-COMP:17339"/>
        <dbReference type="Rhea" id="RHEA-COMP:17340"/>
        <dbReference type="ChEBI" id="CHEBI:33019"/>
        <dbReference type="ChEBI" id="CHEBI:61560"/>
        <dbReference type="ChEBI" id="CHEBI:173112"/>
        <dbReference type="EC" id="2.7.7.7"/>
    </reaction>
</comment>
<comment type="similarity">
    <text evidence="2 11">Belongs to the DNA polymerase type-X family.</text>
</comment>
<keyword evidence="6 11" id="KW-0227">DNA damage</keyword>
<evidence type="ECO:0000256" key="7">
    <source>
        <dbReference type="ARBA" id="ARBA00022932"/>
    </source>
</evidence>
<dbReference type="Pfam" id="PF14716">
    <property type="entry name" value="HHH_8"/>
    <property type="match status" value="1"/>
</dbReference>
<comment type="caution">
    <text evidence="14">The sequence shown here is derived from an EMBL/GenBank/DDBJ whole genome shotgun (WGS) entry which is preliminary data.</text>
</comment>
<evidence type="ECO:0000256" key="12">
    <source>
        <dbReference type="SAM" id="MobiDB-lite"/>
    </source>
</evidence>
<evidence type="ECO:0000256" key="5">
    <source>
        <dbReference type="ARBA" id="ARBA00022723"/>
    </source>
</evidence>
<dbReference type="GO" id="GO:0006303">
    <property type="term" value="P:double-strand break repair via nonhomologous end joining"/>
    <property type="evidence" value="ECO:0007669"/>
    <property type="project" value="TreeGrafter"/>
</dbReference>
<dbReference type="InterPro" id="IPR002008">
    <property type="entry name" value="DNA_pol_X_beta-like"/>
</dbReference>
<dbReference type="PRINTS" id="PR00869">
    <property type="entry name" value="DNAPOLX"/>
</dbReference>
<evidence type="ECO:0000256" key="6">
    <source>
        <dbReference type="ARBA" id="ARBA00022763"/>
    </source>
</evidence>
<dbReference type="Gene3D" id="1.10.150.20">
    <property type="entry name" value="5' to 3' exonuclease, C-terminal subdomain"/>
    <property type="match status" value="1"/>
</dbReference>
<accession>A0AA39GRC1</accession>
<keyword evidence="7 11" id="KW-0239">DNA-directed DNA polymerase</keyword>
<comment type="function">
    <text evidence="11">DNA polymerase that functions in several pathways of DNA repair. Involved in base excision repair (BER) responsible for repair of lesions that give rise to abasic (AP) sites in DNA. Also contributes to DNA double-strand break repair by non-homologous end joining and homologous recombination. Has both template-dependent and template-independent (terminal transferase) DNA polymerase activities. Has also a 5'-deoxyribose-5-phosphate lyase (dRP lyase) activity.</text>
</comment>
<evidence type="ECO:0000313" key="15">
    <source>
        <dbReference type="Proteomes" id="UP001175261"/>
    </source>
</evidence>
<evidence type="ECO:0000256" key="9">
    <source>
        <dbReference type="ARBA" id="ARBA00023242"/>
    </source>
</evidence>
<evidence type="ECO:0000256" key="2">
    <source>
        <dbReference type="ARBA" id="ARBA00008323"/>
    </source>
</evidence>
<feature type="region of interest" description="Disordered" evidence="12">
    <location>
        <begin position="58"/>
        <end position="83"/>
    </location>
</feature>
<dbReference type="Proteomes" id="UP001175261">
    <property type="component" value="Unassembled WGS sequence"/>
</dbReference>
<keyword evidence="3 11" id="KW-0808">Transferase</keyword>
<dbReference type="InterPro" id="IPR010996">
    <property type="entry name" value="HHH_MUS81"/>
</dbReference>
<dbReference type="InterPro" id="IPR001357">
    <property type="entry name" value="BRCT_dom"/>
</dbReference>
<feature type="region of interest" description="Disordered" evidence="12">
    <location>
        <begin position="158"/>
        <end position="183"/>
    </location>
</feature>
<dbReference type="PANTHER" id="PTHR11276">
    <property type="entry name" value="DNA POLYMERASE TYPE-X FAMILY MEMBER"/>
    <property type="match status" value="1"/>
</dbReference>
<organism evidence="14 15">
    <name type="scientific">Sarocladium strictum</name>
    <name type="common">Black bundle disease fungus</name>
    <name type="synonym">Acremonium strictum</name>
    <dbReference type="NCBI Taxonomy" id="5046"/>
    <lineage>
        <taxon>Eukaryota</taxon>
        <taxon>Fungi</taxon>
        <taxon>Dikarya</taxon>
        <taxon>Ascomycota</taxon>
        <taxon>Pezizomycotina</taxon>
        <taxon>Sordariomycetes</taxon>
        <taxon>Hypocreomycetidae</taxon>
        <taxon>Hypocreales</taxon>
        <taxon>Sarocladiaceae</taxon>
        <taxon>Sarocladium</taxon>
    </lineage>
</organism>
<dbReference type="GO" id="GO:0003887">
    <property type="term" value="F:DNA-directed DNA polymerase activity"/>
    <property type="evidence" value="ECO:0007669"/>
    <property type="project" value="UniProtKB-UniRule"/>
</dbReference>
<keyword evidence="8 11" id="KW-0234">DNA repair</keyword>
<dbReference type="EMBL" id="JAPDFR010000001">
    <property type="protein sequence ID" value="KAK0392140.1"/>
    <property type="molecule type" value="Genomic_DNA"/>
</dbReference>
<dbReference type="SMART" id="SM00483">
    <property type="entry name" value="POLXc"/>
    <property type="match status" value="1"/>
</dbReference>
<proteinExistence type="inferred from homology"/>
<evidence type="ECO:0000256" key="8">
    <source>
        <dbReference type="ARBA" id="ARBA00023204"/>
    </source>
</evidence>
<gene>
    <name evidence="14" type="ORF">NLU13_1638</name>
</gene>
<evidence type="ECO:0000313" key="14">
    <source>
        <dbReference type="EMBL" id="KAK0392140.1"/>
    </source>
</evidence>
<dbReference type="GO" id="GO:0005634">
    <property type="term" value="C:nucleus"/>
    <property type="evidence" value="ECO:0007669"/>
    <property type="project" value="UniProtKB-SubCell"/>
</dbReference>
<dbReference type="SUPFAM" id="SSF81585">
    <property type="entry name" value="PsbU/PolX domain-like"/>
    <property type="match status" value="1"/>
</dbReference>
<keyword evidence="15" id="KW-1185">Reference proteome</keyword>
<keyword evidence="5" id="KW-0479">Metal-binding</keyword>
<sequence length="574" mass="64095">MTLAFPTIFLLPAHLQPEQLLDLEEKIPSLTYDIREAEIVLGRVSRPERAQFELRRAKLDTEPVEHHETEAADASGEPSPKRQRLITGGAVEGNCVPKDASTVKVLKLQWLTDSLEKDVVLPIDEYLVYEGTICAETGASVASRVSPKGKGILERAGVAAANMSPRSSRRNGVGRDSQQSQPLRPALLHESTSDHDATLPPIPAFLHTAYSCQRPTFVNPPNADFVEKLKQVRTLRLLQGDQIGVRAYSTSIATLAAYPFVLQNITEVARLPGCGSKIAVLWEQWKETLTLQEVQEAAHDERLSVLQTFYNIWGVGDATARDFYNKGWRDLDDLTEHAWGSLSRVQQIGLKYYDELLRKIPRAEVESIAATILSSAQGIDPGYQMTIVGGYRRGKEQSGDVDVILSHPSEDKTHNLVKKVAMRLERTGHIKWILSLSTRNSERGQRPLPWRGEGHRGSGFDTLDKALIVWKDPANESAPHRRVDIIISPWRTVGCAVLGWSGGTTFQRDLRRYCKKEKNLKFDSSGIRSRADGAWVDFEDGDSGARAMNMEDAEKRVFQGLDLEYRPPEERCTG</sequence>
<evidence type="ECO:0000256" key="4">
    <source>
        <dbReference type="ARBA" id="ARBA00022695"/>
    </source>
</evidence>
<dbReference type="InterPro" id="IPR027421">
    <property type="entry name" value="DNA_pol_lamdba_lyase_dom_sf"/>
</dbReference>
<dbReference type="Gene3D" id="3.30.460.10">
    <property type="entry name" value="Beta Polymerase, domain 2"/>
    <property type="match status" value="1"/>
</dbReference>
<dbReference type="PANTHER" id="PTHR11276:SF29">
    <property type="entry name" value="DNA POLYMERASE TYPE-X FAMILY PROTEIN POL4"/>
    <property type="match status" value="1"/>
</dbReference>
<reference evidence="14" key="1">
    <citation type="submission" date="2022-10" db="EMBL/GenBank/DDBJ databases">
        <title>Determination and structural analysis of whole genome sequence of Sarocladium strictum F4-1.</title>
        <authorList>
            <person name="Hu L."/>
            <person name="Jiang Y."/>
        </authorList>
    </citation>
    <scope>NUCLEOTIDE SEQUENCE</scope>
    <source>
        <strain evidence="14">F4-1</strain>
    </source>
</reference>
<dbReference type="GO" id="GO:0046872">
    <property type="term" value="F:metal ion binding"/>
    <property type="evidence" value="ECO:0007669"/>
    <property type="project" value="UniProtKB-UniRule"/>
</dbReference>